<reference evidence="1" key="1">
    <citation type="submission" date="2022-11" db="EMBL/GenBank/DDBJ databases">
        <authorList>
            <person name="Petersen C."/>
        </authorList>
    </citation>
    <scope>NUCLEOTIDE SEQUENCE</scope>
    <source>
        <strain evidence="1">IBT 30761</strain>
    </source>
</reference>
<dbReference type="AlphaFoldDB" id="A0A9W9FQ18"/>
<protein>
    <submittedName>
        <fullName evidence="1">Gibberellin 20-oxidase</fullName>
    </submittedName>
</protein>
<keyword evidence="2" id="KW-1185">Reference proteome</keyword>
<dbReference type="OrthoDB" id="288590at2759"/>
<dbReference type="RefSeq" id="XP_056477335.1">
    <property type="nucleotide sequence ID" value="XM_056616978.1"/>
</dbReference>
<reference evidence="1" key="2">
    <citation type="journal article" date="2023" name="IMA Fungus">
        <title>Comparative genomic study of the Penicillium genus elucidates a diverse pangenome and 15 lateral gene transfer events.</title>
        <authorList>
            <person name="Petersen C."/>
            <person name="Sorensen T."/>
            <person name="Nielsen M.R."/>
            <person name="Sondergaard T.E."/>
            <person name="Sorensen J.L."/>
            <person name="Fitzpatrick D.A."/>
            <person name="Frisvad J.C."/>
            <person name="Nielsen K.L."/>
        </authorList>
    </citation>
    <scope>NUCLEOTIDE SEQUENCE</scope>
    <source>
        <strain evidence="1">IBT 30761</strain>
    </source>
</reference>
<name>A0A9W9FQ18_9EURO</name>
<sequence length="68" mass="7520">MGPLGNPNGASADEWTALRKQLHDVFATTGFAYLINVSLTFNLAEPNVWPDESVLPARPNFETLYVEL</sequence>
<dbReference type="GeneID" id="81355957"/>
<comment type="caution">
    <text evidence="1">The sequence shown here is derived from an EMBL/GenBank/DDBJ whole genome shotgun (WGS) entry which is preliminary data.</text>
</comment>
<proteinExistence type="predicted"/>
<dbReference type="EMBL" id="JAPQKI010000004">
    <property type="protein sequence ID" value="KAJ5103955.1"/>
    <property type="molecule type" value="Genomic_DNA"/>
</dbReference>
<organism evidence="1 2">
    <name type="scientific">Penicillium argentinense</name>
    <dbReference type="NCBI Taxonomy" id="1131581"/>
    <lineage>
        <taxon>Eukaryota</taxon>
        <taxon>Fungi</taxon>
        <taxon>Dikarya</taxon>
        <taxon>Ascomycota</taxon>
        <taxon>Pezizomycotina</taxon>
        <taxon>Eurotiomycetes</taxon>
        <taxon>Eurotiomycetidae</taxon>
        <taxon>Eurotiales</taxon>
        <taxon>Aspergillaceae</taxon>
        <taxon>Penicillium</taxon>
    </lineage>
</organism>
<evidence type="ECO:0000313" key="1">
    <source>
        <dbReference type="EMBL" id="KAJ5103955.1"/>
    </source>
</evidence>
<gene>
    <name evidence="1" type="ORF">N7532_004484</name>
</gene>
<dbReference type="Proteomes" id="UP001149074">
    <property type="component" value="Unassembled WGS sequence"/>
</dbReference>
<evidence type="ECO:0000313" key="2">
    <source>
        <dbReference type="Proteomes" id="UP001149074"/>
    </source>
</evidence>
<accession>A0A9W9FQ18</accession>